<evidence type="ECO:0000313" key="1">
    <source>
        <dbReference type="EMBL" id="KAK2586290.1"/>
    </source>
</evidence>
<dbReference type="GO" id="GO:0019825">
    <property type="term" value="F:oxygen binding"/>
    <property type="evidence" value="ECO:0007669"/>
    <property type="project" value="InterPro"/>
</dbReference>
<name>A0AAD9RUP9_9HYME</name>
<dbReference type="InterPro" id="IPR012292">
    <property type="entry name" value="Globin/Proto"/>
</dbReference>
<dbReference type="AlphaFoldDB" id="A0AAD9RUP9"/>
<dbReference type="Gene3D" id="1.10.490.10">
    <property type="entry name" value="Globins"/>
    <property type="match status" value="1"/>
</dbReference>
<gene>
    <name evidence="1" type="ORF">KPH14_001543</name>
</gene>
<evidence type="ECO:0000313" key="2">
    <source>
        <dbReference type="Proteomes" id="UP001258017"/>
    </source>
</evidence>
<dbReference type="SUPFAM" id="SSF46458">
    <property type="entry name" value="Globin-like"/>
    <property type="match status" value="1"/>
</dbReference>
<dbReference type="GO" id="GO:0020037">
    <property type="term" value="F:heme binding"/>
    <property type="evidence" value="ECO:0007669"/>
    <property type="project" value="InterPro"/>
</dbReference>
<reference evidence="1" key="2">
    <citation type="journal article" date="2023" name="Commun. Biol.">
        <title>Intrasexual cuticular hydrocarbon dimorphism in a wasp sheds light on hydrocarbon biosynthesis genes in Hymenoptera.</title>
        <authorList>
            <person name="Moris V.C."/>
            <person name="Podsiadlowski L."/>
            <person name="Martin S."/>
            <person name="Oeyen J.P."/>
            <person name="Donath A."/>
            <person name="Petersen M."/>
            <person name="Wilbrandt J."/>
            <person name="Misof B."/>
            <person name="Liedtke D."/>
            <person name="Thamm M."/>
            <person name="Scheiner R."/>
            <person name="Schmitt T."/>
            <person name="Niehuis O."/>
        </authorList>
    </citation>
    <scope>NUCLEOTIDE SEQUENCE</scope>
    <source>
        <strain evidence="1">GBR_01_08_01A</strain>
    </source>
</reference>
<protein>
    <submittedName>
        <fullName evidence="1">Uncharacterized protein</fullName>
    </submittedName>
</protein>
<keyword evidence="2" id="KW-1185">Reference proteome</keyword>
<reference evidence="1" key="1">
    <citation type="submission" date="2021-08" db="EMBL/GenBank/DDBJ databases">
        <authorList>
            <person name="Misof B."/>
            <person name="Oliver O."/>
            <person name="Podsiadlowski L."/>
            <person name="Donath A."/>
            <person name="Peters R."/>
            <person name="Mayer C."/>
            <person name="Rust J."/>
            <person name="Gunkel S."/>
            <person name="Lesny P."/>
            <person name="Martin S."/>
            <person name="Oeyen J.P."/>
            <person name="Petersen M."/>
            <person name="Panagiotis P."/>
            <person name="Wilbrandt J."/>
            <person name="Tanja T."/>
        </authorList>
    </citation>
    <scope>NUCLEOTIDE SEQUENCE</scope>
    <source>
        <strain evidence="1">GBR_01_08_01A</strain>
        <tissue evidence="1">Thorax + abdomen</tissue>
    </source>
</reference>
<dbReference type="EMBL" id="JAIFRP010000014">
    <property type="protein sequence ID" value="KAK2586290.1"/>
    <property type="molecule type" value="Genomic_DNA"/>
</dbReference>
<sequence>MGIKQSVYESGTVQDYYKLSSEEYTLIKQLWTEIEDKPQYYGNLFFTSFLGVYPQYIKYYTLNPHVPLSVDVRLTAKFTVIMEAIGYLMLDVYRNRKQLDRLVGYVAMVHKDMRLDKQDMTVCHYEFRNELLAILGANVSNENDWKVPRSDNKIFQ</sequence>
<proteinExistence type="predicted"/>
<dbReference type="InterPro" id="IPR009050">
    <property type="entry name" value="Globin-like_sf"/>
</dbReference>
<organism evidence="1 2">
    <name type="scientific">Odynerus spinipes</name>
    <dbReference type="NCBI Taxonomy" id="1348599"/>
    <lineage>
        <taxon>Eukaryota</taxon>
        <taxon>Metazoa</taxon>
        <taxon>Ecdysozoa</taxon>
        <taxon>Arthropoda</taxon>
        <taxon>Hexapoda</taxon>
        <taxon>Insecta</taxon>
        <taxon>Pterygota</taxon>
        <taxon>Neoptera</taxon>
        <taxon>Endopterygota</taxon>
        <taxon>Hymenoptera</taxon>
        <taxon>Apocrita</taxon>
        <taxon>Aculeata</taxon>
        <taxon>Vespoidea</taxon>
        <taxon>Vespidae</taxon>
        <taxon>Eumeninae</taxon>
        <taxon>Odynerus</taxon>
    </lineage>
</organism>
<accession>A0AAD9RUP9</accession>
<comment type="caution">
    <text evidence="1">The sequence shown here is derived from an EMBL/GenBank/DDBJ whole genome shotgun (WGS) entry which is preliminary data.</text>
</comment>
<dbReference type="Proteomes" id="UP001258017">
    <property type="component" value="Unassembled WGS sequence"/>
</dbReference>